<reference evidence="1 2" key="1">
    <citation type="journal article" date="2022" name="Hortic Res">
        <title>A haplotype resolved chromosomal level avocado genome allows analysis of novel avocado genes.</title>
        <authorList>
            <person name="Nath O."/>
            <person name="Fletcher S.J."/>
            <person name="Hayward A."/>
            <person name="Shaw L.M."/>
            <person name="Masouleh A.K."/>
            <person name="Furtado A."/>
            <person name="Henry R.J."/>
            <person name="Mitter N."/>
        </authorList>
    </citation>
    <scope>NUCLEOTIDE SEQUENCE [LARGE SCALE GENOMIC DNA]</scope>
    <source>
        <strain evidence="2">cv. Hass</strain>
    </source>
</reference>
<evidence type="ECO:0000313" key="1">
    <source>
        <dbReference type="EMBL" id="KAJ8624268.1"/>
    </source>
</evidence>
<evidence type="ECO:0000313" key="2">
    <source>
        <dbReference type="Proteomes" id="UP001234297"/>
    </source>
</evidence>
<accession>A0ACC2KTF8</accession>
<sequence length="86" mass="9580">MHFLEPPTYDVIEQLKEADRVVEEKEDEEAVDNVPFDTNSIGVKGLNAKLANPINDAGVSMSVPNGNLEDTMVPLEQIMEPYQMFA</sequence>
<name>A0ACC2KTF8_PERAE</name>
<protein>
    <submittedName>
        <fullName evidence="1">Uncharacterized protein</fullName>
    </submittedName>
</protein>
<comment type="caution">
    <text evidence="1">The sequence shown here is derived from an EMBL/GenBank/DDBJ whole genome shotgun (WGS) entry which is preliminary data.</text>
</comment>
<gene>
    <name evidence="1" type="ORF">MRB53_032798</name>
</gene>
<keyword evidence="2" id="KW-1185">Reference proteome</keyword>
<organism evidence="1 2">
    <name type="scientific">Persea americana</name>
    <name type="common">Avocado</name>
    <dbReference type="NCBI Taxonomy" id="3435"/>
    <lineage>
        <taxon>Eukaryota</taxon>
        <taxon>Viridiplantae</taxon>
        <taxon>Streptophyta</taxon>
        <taxon>Embryophyta</taxon>
        <taxon>Tracheophyta</taxon>
        <taxon>Spermatophyta</taxon>
        <taxon>Magnoliopsida</taxon>
        <taxon>Magnoliidae</taxon>
        <taxon>Laurales</taxon>
        <taxon>Lauraceae</taxon>
        <taxon>Persea</taxon>
    </lineage>
</organism>
<dbReference type="Proteomes" id="UP001234297">
    <property type="component" value="Chromosome 11"/>
</dbReference>
<dbReference type="EMBL" id="CM056819">
    <property type="protein sequence ID" value="KAJ8624268.1"/>
    <property type="molecule type" value="Genomic_DNA"/>
</dbReference>
<proteinExistence type="predicted"/>